<feature type="domain" description="N-acetyltransferase" evidence="1">
    <location>
        <begin position="164"/>
        <end position="323"/>
    </location>
</feature>
<dbReference type="AlphaFoldDB" id="A0A7C7D461"/>
<organism evidence="2 3">
    <name type="scientific">Desulfitobacterium dehalogenans</name>
    <dbReference type="NCBI Taxonomy" id="36854"/>
    <lineage>
        <taxon>Bacteria</taxon>
        <taxon>Bacillati</taxon>
        <taxon>Bacillota</taxon>
        <taxon>Clostridia</taxon>
        <taxon>Eubacteriales</taxon>
        <taxon>Desulfitobacteriaceae</taxon>
        <taxon>Desulfitobacterium</taxon>
    </lineage>
</organism>
<gene>
    <name evidence="2" type="ORF">GX523_03080</name>
</gene>
<reference evidence="2 3" key="1">
    <citation type="journal article" date="2020" name="Biotechnol. Biofuels">
        <title>New insights from the biogas microbiome by comprehensive genome-resolved metagenomics of nearly 1600 species originating from multiple anaerobic digesters.</title>
        <authorList>
            <person name="Campanaro S."/>
            <person name="Treu L."/>
            <person name="Rodriguez-R L.M."/>
            <person name="Kovalovszki A."/>
            <person name="Ziels R.M."/>
            <person name="Maus I."/>
            <person name="Zhu X."/>
            <person name="Kougias P.G."/>
            <person name="Basile A."/>
            <person name="Luo G."/>
            <person name="Schluter A."/>
            <person name="Konstantinidis K.T."/>
            <person name="Angelidaki I."/>
        </authorList>
    </citation>
    <scope>NUCLEOTIDE SEQUENCE [LARGE SCALE GENOMIC DNA]</scope>
    <source>
        <strain evidence="2">AS05jafATM_4</strain>
    </source>
</reference>
<protein>
    <submittedName>
        <fullName evidence="2">GNAT family N-acetyltransferase</fullName>
    </submittedName>
</protein>
<keyword evidence="2" id="KW-0808">Transferase</keyword>
<name>A0A7C7D461_9FIRM</name>
<evidence type="ECO:0000313" key="3">
    <source>
        <dbReference type="Proteomes" id="UP000553059"/>
    </source>
</evidence>
<dbReference type="InterPro" id="IPR000182">
    <property type="entry name" value="GNAT_dom"/>
</dbReference>
<sequence length="323" mass="36911">MKFQSTEQKYVKEALVLALEEYSIECTKCTQLIKRSFEKELEGIIQRLFNNKYGKVAVENGKVIGYLAFEGPRDGFHGNVKGVFSPLGGSAFAGDHRNVLASKLLEEVAADLVADGICSFALSRYAHDEEVGRSFVMNGFGIRCSDAIMKLSARKKISELNEDIRLQELVKDDKREISRLRKELIEHLCSAPIFFPTNIIQYDNWFENDRTRVFVAKEENRVIGYMALDTVAETFVSESDSIYNICGAYVDKEYRNKGIAQQLLEYLCVVSEKEGMEYLGVDCETLNPTALRFWSKYFDNYTYSYARRIDERVLGYDSVSFKA</sequence>
<accession>A0A7C7D461</accession>
<evidence type="ECO:0000313" key="2">
    <source>
        <dbReference type="EMBL" id="HHY25734.1"/>
    </source>
</evidence>
<proteinExistence type="predicted"/>
<dbReference type="Pfam" id="PF00583">
    <property type="entry name" value="Acetyltransf_1"/>
    <property type="match status" value="1"/>
</dbReference>
<dbReference type="InterPro" id="IPR016181">
    <property type="entry name" value="Acyl_CoA_acyltransferase"/>
</dbReference>
<evidence type="ECO:0000259" key="1">
    <source>
        <dbReference type="PROSITE" id="PS51186"/>
    </source>
</evidence>
<dbReference type="SUPFAM" id="SSF55729">
    <property type="entry name" value="Acyl-CoA N-acyltransferases (Nat)"/>
    <property type="match status" value="1"/>
</dbReference>
<comment type="caution">
    <text evidence="2">The sequence shown here is derived from an EMBL/GenBank/DDBJ whole genome shotgun (WGS) entry which is preliminary data.</text>
</comment>
<dbReference type="PROSITE" id="PS51186">
    <property type="entry name" value="GNAT"/>
    <property type="match status" value="1"/>
</dbReference>
<dbReference type="Gene3D" id="3.40.630.30">
    <property type="match status" value="1"/>
</dbReference>
<dbReference type="EMBL" id="DUTF01000072">
    <property type="protein sequence ID" value="HHY25734.1"/>
    <property type="molecule type" value="Genomic_DNA"/>
</dbReference>
<dbReference type="GO" id="GO:0016747">
    <property type="term" value="F:acyltransferase activity, transferring groups other than amino-acyl groups"/>
    <property type="evidence" value="ECO:0007669"/>
    <property type="project" value="InterPro"/>
</dbReference>
<dbReference type="Proteomes" id="UP000553059">
    <property type="component" value="Unassembled WGS sequence"/>
</dbReference>
<dbReference type="CDD" id="cd04301">
    <property type="entry name" value="NAT_SF"/>
    <property type="match status" value="1"/>
</dbReference>